<evidence type="ECO:0000313" key="5">
    <source>
        <dbReference type="Proteomes" id="UP000703661"/>
    </source>
</evidence>
<keyword evidence="1" id="KW-0862">Zinc</keyword>
<evidence type="ECO:0000256" key="2">
    <source>
        <dbReference type="SAM" id="MobiDB-lite"/>
    </source>
</evidence>
<evidence type="ECO:0000313" key="4">
    <source>
        <dbReference type="EMBL" id="KAG0010192.1"/>
    </source>
</evidence>
<dbReference type="PANTHER" id="PTHR33223:SF6">
    <property type="entry name" value="CCHC-TYPE DOMAIN-CONTAINING PROTEIN"/>
    <property type="match status" value="1"/>
</dbReference>
<keyword evidence="1" id="KW-0863">Zinc-finger</keyword>
<organism evidence="4 5">
    <name type="scientific">Entomortierella chlamydospora</name>
    <dbReference type="NCBI Taxonomy" id="101097"/>
    <lineage>
        <taxon>Eukaryota</taxon>
        <taxon>Fungi</taxon>
        <taxon>Fungi incertae sedis</taxon>
        <taxon>Mucoromycota</taxon>
        <taxon>Mortierellomycotina</taxon>
        <taxon>Mortierellomycetes</taxon>
        <taxon>Mortierellales</taxon>
        <taxon>Mortierellaceae</taxon>
        <taxon>Entomortierella</taxon>
    </lineage>
</organism>
<evidence type="ECO:0000259" key="3">
    <source>
        <dbReference type="PROSITE" id="PS50158"/>
    </source>
</evidence>
<dbReference type="Pfam" id="PF03732">
    <property type="entry name" value="Retrotrans_gag"/>
    <property type="match status" value="1"/>
</dbReference>
<accession>A0A9P6MQF8</accession>
<sequence>MSQAIVLDTFLKNIQSCSKFHGRPNEDVCLWIDEIEEIFAILGTPSARRVQGARLLLRDNARLWVKDYTSPTGEDDVWAHFKASLTGRFDSPNKKYFARTRLWQLKQRSSVTKYITEFETLRAKIDDINEGEAIQAFLNGLKPKLQEHFAGHPIYRQDLSMIKQIAESLDSVQYRNRNPFSTPRPFAYQQQPPVFDPMAMEIDAVDVQRQNRSFRPRDAKQQQIDFANRSCFYCHQPGHQARQCPAKPKYKPQSGKVQSH</sequence>
<dbReference type="PROSITE" id="PS50158">
    <property type="entry name" value="ZF_CCHC"/>
    <property type="match status" value="1"/>
</dbReference>
<dbReference type="Proteomes" id="UP000703661">
    <property type="component" value="Unassembled WGS sequence"/>
</dbReference>
<keyword evidence="5" id="KW-1185">Reference proteome</keyword>
<name>A0A9P6MQF8_9FUNG</name>
<dbReference type="GO" id="GO:0008270">
    <property type="term" value="F:zinc ion binding"/>
    <property type="evidence" value="ECO:0007669"/>
    <property type="project" value="UniProtKB-KW"/>
</dbReference>
<dbReference type="SUPFAM" id="SSF57756">
    <property type="entry name" value="Retrovirus zinc finger-like domains"/>
    <property type="match status" value="1"/>
</dbReference>
<dbReference type="InterPro" id="IPR036875">
    <property type="entry name" value="Znf_CCHC_sf"/>
</dbReference>
<dbReference type="SMART" id="SM00343">
    <property type="entry name" value="ZnF_C2HC"/>
    <property type="match status" value="1"/>
</dbReference>
<evidence type="ECO:0000256" key="1">
    <source>
        <dbReference type="PROSITE-ProRule" id="PRU00047"/>
    </source>
</evidence>
<feature type="region of interest" description="Disordered" evidence="2">
    <location>
        <begin position="238"/>
        <end position="260"/>
    </location>
</feature>
<dbReference type="EMBL" id="JAAAID010001393">
    <property type="protein sequence ID" value="KAG0010192.1"/>
    <property type="molecule type" value="Genomic_DNA"/>
</dbReference>
<protein>
    <recommendedName>
        <fullName evidence="3">CCHC-type domain-containing protein</fullName>
    </recommendedName>
</protein>
<dbReference type="AlphaFoldDB" id="A0A9P6MQF8"/>
<keyword evidence="1" id="KW-0479">Metal-binding</keyword>
<proteinExistence type="predicted"/>
<dbReference type="PANTHER" id="PTHR33223">
    <property type="entry name" value="CCHC-TYPE DOMAIN-CONTAINING PROTEIN"/>
    <property type="match status" value="1"/>
</dbReference>
<gene>
    <name evidence="4" type="ORF">BGZ80_001697</name>
</gene>
<dbReference type="InterPro" id="IPR005162">
    <property type="entry name" value="Retrotrans_gag_dom"/>
</dbReference>
<dbReference type="InterPro" id="IPR001878">
    <property type="entry name" value="Znf_CCHC"/>
</dbReference>
<dbReference type="GO" id="GO:0003676">
    <property type="term" value="F:nucleic acid binding"/>
    <property type="evidence" value="ECO:0007669"/>
    <property type="project" value="InterPro"/>
</dbReference>
<reference evidence="4" key="1">
    <citation type="journal article" date="2020" name="Fungal Divers.">
        <title>Resolving the Mortierellaceae phylogeny through synthesis of multi-gene phylogenetics and phylogenomics.</title>
        <authorList>
            <person name="Vandepol N."/>
            <person name="Liber J."/>
            <person name="Desiro A."/>
            <person name="Na H."/>
            <person name="Kennedy M."/>
            <person name="Barry K."/>
            <person name="Grigoriev I.V."/>
            <person name="Miller A.N."/>
            <person name="O'Donnell K."/>
            <person name="Stajich J.E."/>
            <person name="Bonito G."/>
        </authorList>
    </citation>
    <scope>NUCLEOTIDE SEQUENCE</scope>
    <source>
        <strain evidence="4">NRRL 2769</strain>
    </source>
</reference>
<feature type="domain" description="CCHC-type" evidence="3">
    <location>
        <begin position="231"/>
        <end position="245"/>
    </location>
</feature>
<dbReference type="Pfam" id="PF00098">
    <property type="entry name" value="zf-CCHC"/>
    <property type="match status" value="1"/>
</dbReference>
<comment type="caution">
    <text evidence="4">The sequence shown here is derived from an EMBL/GenBank/DDBJ whole genome shotgun (WGS) entry which is preliminary data.</text>
</comment>
<dbReference type="Gene3D" id="4.10.60.10">
    <property type="entry name" value="Zinc finger, CCHC-type"/>
    <property type="match status" value="1"/>
</dbReference>